<organism evidence="1">
    <name type="scientific">marine metagenome</name>
    <dbReference type="NCBI Taxonomy" id="408172"/>
    <lineage>
        <taxon>unclassified sequences</taxon>
        <taxon>metagenomes</taxon>
        <taxon>ecological metagenomes</taxon>
    </lineage>
</organism>
<dbReference type="InterPro" id="IPR036291">
    <property type="entry name" value="NAD(P)-bd_dom_sf"/>
</dbReference>
<dbReference type="SUPFAM" id="SSF51735">
    <property type="entry name" value="NAD(P)-binding Rossmann-fold domains"/>
    <property type="match status" value="1"/>
</dbReference>
<gene>
    <name evidence="1" type="ORF">METZ01_LOCUS361091</name>
</gene>
<name>A0A382SGB2_9ZZZZ</name>
<sequence length="59" mass="5934">AYEQVKETKAAGTVLGAVSTPDDVAQGILAMVTAPKTTGHTLVIDGGDTIGPRIAQGLK</sequence>
<evidence type="ECO:0000313" key="1">
    <source>
        <dbReference type="EMBL" id="SVD08237.1"/>
    </source>
</evidence>
<protein>
    <recommendedName>
        <fullName evidence="2">Short-chain dehydrogenase/reductase SDR</fullName>
    </recommendedName>
</protein>
<accession>A0A382SGB2</accession>
<reference evidence="1" key="1">
    <citation type="submission" date="2018-05" db="EMBL/GenBank/DDBJ databases">
        <authorList>
            <person name="Lanie J.A."/>
            <person name="Ng W.-L."/>
            <person name="Kazmierczak K.M."/>
            <person name="Andrzejewski T.M."/>
            <person name="Davidsen T.M."/>
            <person name="Wayne K.J."/>
            <person name="Tettelin H."/>
            <person name="Glass J.I."/>
            <person name="Rusch D."/>
            <person name="Podicherti R."/>
            <person name="Tsui H.-C.T."/>
            <person name="Winkler M.E."/>
        </authorList>
    </citation>
    <scope>NUCLEOTIDE SEQUENCE</scope>
</reference>
<evidence type="ECO:0008006" key="2">
    <source>
        <dbReference type="Google" id="ProtNLM"/>
    </source>
</evidence>
<feature type="non-terminal residue" evidence="1">
    <location>
        <position position="1"/>
    </location>
</feature>
<dbReference type="AlphaFoldDB" id="A0A382SGB2"/>
<dbReference type="EMBL" id="UINC01128467">
    <property type="protein sequence ID" value="SVD08237.1"/>
    <property type="molecule type" value="Genomic_DNA"/>
</dbReference>
<proteinExistence type="predicted"/>